<protein>
    <submittedName>
        <fullName evidence="1">Uncharacterized protein</fullName>
    </submittedName>
</protein>
<organism evidence="1 2">
    <name type="scientific">Leucogyrophana mollusca</name>
    <dbReference type="NCBI Taxonomy" id="85980"/>
    <lineage>
        <taxon>Eukaryota</taxon>
        <taxon>Fungi</taxon>
        <taxon>Dikarya</taxon>
        <taxon>Basidiomycota</taxon>
        <taxon>Agaricomycotina</taxon>
        <taxon>Agaricomycetes</taxon>
        <taxon>Agaricomycetidae</taxon>
        <taxon>Boletales</taxon>
        <taxon>Boletales incertae sedis</taxon>
        <taxon>Leucogyrophana</taxon>
    </lineage>
</organism>
<reference evidence="1" key="1">
    <citation type="journal article" date="2021" name="New Phytol.">
        <title>Evolutionary innovations through gain and loss of genes in the ectomycorrhizal Boletales.</title>
        <authorList>
            <person name="Wu G."/>
            <person name="Miyauchi S."/>
            <person name="Morin E."/>
            <person name="Kuo A."/>
            <person name="Drula E."/>
            <person name="Varga T."/>
            <person name="Kohler A."/>
            <person name="Feng B."/>
            <person name="Cao Y."/>
            <person name="Lipzen A."/>
            <person name="Daum C."/>
            <person name="Hundley H."/>
            <person name="Pangilinan J."/>
            <person name="Johnson J."/>
            <person name="Barry K."/>
            <person name="LaButti K."/>
            <person name="Ng V."/>
            <person name="Ahrendt S."/>
            <person name="Min B."/>
            <person name="Choi I.G."/>
            <person name="Park H."/>
            <person name="Plett J.M."/>
            <person name="Magnuson J."/>
            <person name="Spatafora J.W."/>
            <person name="Nagy L.G."/>
            <person name="Henrissat B."/>
            <person name="Grigoriev I.V."/>
            <person name="Yang Z.L."/>
            <person name="Xu J."/>
            <person name="Martin F.M."/>
        </authorList>
    </citation>
    <scope>NUCLEOTIDE SEQUENCE</scope>
    <source>
        <strain evidence="1">KUC20120723A-06</strain>
    </source>
</reference>
<comment type="caution">
    <text evidence="1">The sequence shown here is derived from an EMBL/GenBank/DDBJ whole genome shotgun (WGS) entry which is preliminary data.</text>
</comment>
<gene>
    <name evidence="1" type="ORF">BV22DRAFT_1134392</name>
</gene>
<name>A0ACB8B0E9_9AGAM</name>
<sequence length="638" mass="69183">MASKRSQPKSSVRDKRRLDKAKQSGVRSVKRASRDRGDSHAEARRNEKRVIRKRSTYNSTDEESDEVLSRKRKLAETDESLDKGRPSRRKVSSTRTSKKDKPKRSRVSSSTRRGHAEAGKGRRSSRHSAKASGSKRRDRSVSASVSSDSGSGDSSEVDVDDNEPSTDTDYHDETDETDTDSHSTGSASEPGEYDDSTDSVGDTRSVGPQGDDAAVNDVTHLPEIDPPPEDPAVAGGNKEATAAMEYEGGEEVEVATPRHVVRKSTRNRRPTDKAKGSSKGKEKQKQTTPDLWPPSDKESAVPPGTDETVVKRDPLLEDTYRDLAPLRVVSLRSQGSAGRTWLLSAWKADNGLNDGSLSFIKSLFAFKQHGEFVNLSRIDPNLLTFKGIGKSAYVTLVAGGGWKTVTCVSVVVVDGSHIGQPTATSSGCPKKDVTGYLHSQEFERFAGTLGAVFHQQTFWVNAQDSSISFGTMVGNAPGAVKSEFTSQLSPARAKQTTTASFFSSVPSPAAASTSSRRNVLPWDAVVPIYDYRQETVFNPAVHLEPENFARAIPSHLDLPKHSLAMVAYTLSTFEMTNSECQKGLSCNIMWAALLGVPANAQLPPSLASPVNSQPDRNIDNAIPSTPSKGKRPSVRRTK</sequence>
<keyword evidence="2" id="KW-1185">Reference proteome</keyword>
<evidence type="ECO:0000313" key="1">
    <source>
        <dbReference type="EMBL" id="KAH7918706.1"/>
    </source>
</evidence>
<evidence type="ECO:0000313" key="2">
    <source>
        <dbReference type="Proteomes" id="UP000790709"/>
    </source>
</evidence>
<proteinExistence type="predicted"/>
<dbReference type="Proteomes" id="UP000790709">
    <property type="component" value="Unassembled WGS sequence"/>
</dbReference>
<accession>A0ACB8B0E9</accession>
<dbReference type="EMBL" id="MU266745">
    <property type="protein sequence ID" value="KAH7918706.1"/>
    <property type="molecule type" value="Genomic_DNA"/>
</dbReference>